<reference evidence="1" key="2">
    <citation type="submission" date="2020-11" db="EMBL/GenBank/DDBJ databases">
        <authorList>
            <person name="McCartney M.A."/>
            <person name="Auch B."/>
            <person name="Kono T."/>
            <person name="Mallez S."/>
            <person name="Becker A."/>
            <person name="Gohl D.M."/>
            <person name="Silverstein K.A.T."/>
            <person name="Koren S."/>
            <person name="Bechman K.B."/>
            <person name="Herman A."/>
            <person name="Abrahante J.E."/>
            <person name="Garbe J."/>
        </authorList>
    </citation>
    <scope>NUCLEOTIDE SEQUENCE</scope>
    <source>
        <strain evidence="1">Duluth1</strain>
        <tissue evidence="1">Whole animal</tissue>
    </source>
</reference>
<dbReference type="Proteomes" id="UP000828390">
    <property type="component" value="Unassembled WGS sequence"/>
</dbReference>
<gene>
    <name evidence="1" type="ORF">DPMN_026441</name>
</gene>
<proteinExistence type="predicted"/>
<dbReference type="EMBL" id="JAIWYP010000002">
    <property type="protein sequence ID" value="KAH3863452.1"/>
    <property type="molecule type" value="Genomic_DNA"/>
</dbReference>
<evidence type="ECO:0000313" key="2">
    <source>
        <dbReference type="Proteomes" id="UP000828390"/>
    </source>
</evidence>
<protein>
    <submittedName>
        <fullName evidence="1">Uncharacterized protein</fullName>
    </submittedName>
</protein>
<comment type="caution">
    <text evidence="1">The sequence shown here is derived from an EMBL/GenBank/DDBJ whole genome shotgun (WGS) entry which is preliminary data.</text>
</comment>
<dbReference type="AlphaFoldDB" id="A0A9D4LR46"/>
<name>A0A9D4LR46_DREPO</name>
<evidence type="ECO:0000313" key="1">
    <source>
        <dbReference type="EMBL" id="KAH3863452.1"/>
    </source>
</evidence>
<reference evidence="1" key="1">
    <citation type="journal article" date="2019" name="bioRxiv">
        <title>The Genome of the Zebra Mussel, Dreissena polymorpha: A Resource for Invasive Species Research.</title>
        <authorList>
            <person name="McCartney M.A."/>
            <person name="Auch B."/>
            <person name="Kono T."/>
            <person name="Mallez S."/>
            <person name="Zhang Y."/>
            <person name="Obille A."/>
            <person name="Becker A."/>
            <person name="Abrahante J.E."/>
            <person name="Garbe J."/>
            <person name="Badalamenti J.P."/>
            <person name="Herman A."/>
            <person name="Mangelson H."/>
            <person name="Liachko I."/>
            <person name="Sullivan S."/>
            <person name="Sone E.D."/>
            <person name="Koren S."/>
            <person name="Silverstein K.A.T."/>
            <person name="Beckman K.B."/>
            <person name="Gohl D.M."/>
        </authorList>
    </citation>
    <scope>NUCLEOTIDE SEQUENCE</scope>
    <source>
        <strain evidence="1">Duluth1</strain>
        <tissue evidence="1">Whole animal</tissue>
    </source>
</reference>
<accession>A0A9D4LR46</accession>
<organism evidence="1 2">
    <name type="scientific">Dreissena polymorpha</name>
    <name type="common">Zebra mussel</name>
    <name type="synonym">Mytilus polymorpha</name>
    <dbReference type="NCBI Taxonomy" id="45954"/>
    <lineage>
        <taxon>Eukaryota</taxon>
        <taxon>Metazoa</taxon>
        <taxon>Spiralia</taxon>
        <taxon>Lophotrochozoa</taxon>
        <taxon>Mollusca</taxon>
        <taxon>Bivalvia</taxon>
        <taxon>Autobranchia</taxon>
        <taxon>Heteroconchia</taxon>
        <taxon>Euheterodonta</taxon>
        <taxon>Imparidentia</taxon>
        <taxon>Neoheterodontei</taxon>
        <taxon>Myida</taxon>
        <taxon>Dreissenoidea</taxon>
        <taxon>Dreissenidae</taxon>
        <taxon>Dreissena</taxon>
    </lineage>
</organism>
<sequence>MLCKRQRSIKSNYSKTDEHNNKLCGAGFGSERQTKRECSVAGTRVIGKERQGRWFPFYRRKHK</sequence>
<keyword evidence="2" id="KW-1185">Reference proteome</keyword>